<comment type="caution">
    <text evidence="2">The sequence shown here is derived from an EMBL/GenBank/DDBJ whole genome shotgun (WGS) entry which is preliminary data.</text>
</comment>
<organism evidence="2 3">
    <name type="scientific">Asbolus verrucosus</name>
    <name type="common">Desert ironclad beetle</name>
    <dbReference type="NCBI Taxonomy" id="1661398"/>
    <lineage>
        <taxon>Eukaryota</taxon>
        <taxon>Metazoa</taxon>
        <taxon>Ecdysozoa</taxon>
        <taxon>Arthropoda</taxon>
        <taxon>Hexapoda</taxon>
        <taxon>Insecta</taxon>
        <taxon>Pterygota</taxon>
        <taxon>Neoptera</taxon>
        <taxon>Endopterygota</taxon>
        <taxon>Coleoptera</taxon>
        <taxon>Polyphaga</taxon>
        <taxon>Cucujiformia</taxon>
        <taxon>Tenebrionidae</taxon>
        <taxon>Pimeliinae</taxon>
        <taxon>Asbolus</taxon>
    </lineage>
</organism>
<comment type="similarity">
    <text evidence="1">Belongs to the C19orf12 family.</text>
</comment>
<dbReference type="EMBL" id="QDEB01047608">
    <property type="protein sequence ID" value="RZC37967.1"/>
    <property type="molecule type" value="Genomic_DNA"/>
</dbReference>
<evidence type="ECO:0000313" key="2">
    <source>
        <dbReference type="EMBL" id="RZC37967.1"/>
    </source>
</evidence>
<dbReference type="InterPro" id="IPR033369">
    <property type="entry name" value="C19orf12"/>
</dbReference>
<evidence type="ECO:0000313" key="3">
    <source>
        <dbReference type="Proteomes" id="UP000292052"/>
    </source>
</evidence>
<name>A0A482W047_ASBVE</name>
<dbReference type="PANTHER" id="PTHR31493:SF1">
    <property type="entry name" value="PROTEIN C19ORF12"/>
    <property type="match status" value="1"/>
</dbReference>
<dbReference type="OrthoDB" id="5976774at2759"/>
<sequence>MLRVCEILAEQEELRVATNETFKGACCAFAGAVVGGLLGGPVGLGVGSAAGGAVAAYRSKGKFKSVVHIIANEMPETEKQRLAEAVNNVVRSIDATDVIALITMINANNMLKSAVLKIIKDCVTQDMGLTLV</sequence>
<dbReference type="PANTHER" id="PTHR31493">
    <property type="entry name" value="NAZO FAMILY MEMBER"/>
    <property type="match status" value="1"/>
</dbReference>
<keyword evidence="3" id="KW-1185">Reference proteome</keyword>
<dbReference type="AlphaFoldDB" id="A0A482W047"/>
<dbReference type="Proteomes" id="UP000292052">
    <property type="component" value="Unassembled WGS sequence"/>
</dbReference>
<protein>
    <submittedName>
        <fullName evidence="2">Uncharacterized protein</fullName>
    </submittedName>
</protein>
<reference evidence="2 3" key="1">
    <citation type="submission" date="2017-03" db="EMBL/GenBank/DDBJ databases">
        <title>Genome of the blue death feigning beetle - Asbolus verrucosus.</title>
        <authorList>
            <person name="Rider S.D."/>
        </authorList>
    </citation>
    <scope>NUCLEOTIDE SEQUENCE [LARGE SCALE GENOMIC DNA]</scope>
    <source>
        <strain evidence="2">Butters</strain>
        <tissue evidence="2">Head and leg muscle</tissue>
    </source>
</reference>
<gene>
    <name evidence="2" type="ORF">BDFB_011467</name>
</gene>
<proteinExistence type="inferred from homology"/>
<dbReference type="Pfam" id="PF20721">
    <property type="entry name" value="C19orf12"/>
    <property type="match status" value="1"/>
</dbReference>
<accession>A0A482W047</accession>
<evidence type="ECO:0000256" key="1">
    <source>
        <dbReference type="ARBA" id="ARBA00029457"/>
    </source>
</evidence>